<accession>T1L078</accession>
<name>T1L078_TETUR</name>
<dbReference type="EMBL" id="CAEY01000763">
    <property type="status" value="NOT_ANNOTATED_CDS"/>
    <property type="molecule type" value="Genomic_DNA"/>
</dbReference>
<evidence type="ECO:0000313" key="1">
    <source>
        <dbReference type="EnsemblMetazoa" id="tetur29g01490.1"/>
    </source>
</evidence>
<dbReference type="EnsemblMetazoa" id="tetur29g01490.1">
    <property type="protein sequence ID" value="tetur29g01490.1"/>
    <property type="gene ID" value="tetur29g01490"/>
</dbReference>
<proteinExistence type="predicted"/>
<sequence length="65" mass="7682">MIINSLSKEKKERKMMKVSISNQLFKEIEMEMNFGLENEKKIITQRNKRRVKMKVILIISPSTIG</sequence>
<dbReference type="Proteomes" id="UP000015104">
    <property type="component" value="Unassembled WGS sequence"/>
</dbReference>
<dbReference type="AlphaFoldDB" id="T1L078"/>
<organism evidence="1 2">
    <name type="scientific">Tetranychus urticae</name>
    <name type="common">Two-spotted spider mite</name>
    <dbReference type="NCBI Taxonomy" id="32264"/>
    <lineage>
        <taxon>Eukaryota</taxon>
        <taxon>Metazoa</taxon>
        <taxon>Ecdysozoa</taxon>
        <taxon>Arthropoda</taxon>
        <taxon>Chelicerata</taxon>
        <taxon>Arachnida</taxon>
        <taxon>Acari</taxon>
        <taxon>Acariformes</taxon>
        <taxon>Trombidiformes</taxon>
        <taxon>Prostigmata</taxon>
        <taxon>Eleutherengona</taxon>
        <taxon>Raphignathae</taxon>
        <taxon>Tetranychoidea</taxon>
        <taxon>Tetranychidae</taxon>
        <taxon>Tetranychus</taxon>
    </lineage>
</organism>
<protein>
    <submittedName>
        <fullName evidence="1">Uncharacterized protein</fullName>
    </submittedName>
</protein>
<reference evidence="2" key="1">
    <citation type="submission" date="2011-08" db="EMBL/GenBank/DDBJ databases">
        <authorList>
            <person name="Rombauts S."/>
        </authorList>
    </citation>
    <scope>NUCLEOTIDE SEQUENCE</scope>
    <source>
        <strain evidence="2">London</strain>
    </source>
</reference>
<evidence type="ECO:0000313" key="2">
    <source>
        <dbReference type="Proteomes" id="UP000015104"/>
    </source>
</evidence>
<reference evidence="1" key="2">
    <citation type="submission" date="2015-06" db="UniProtKB">
        <authorList>
            <consortium name="EnsemblMetazoa"/>
        </authorList>
    </citation>
    <scope>IDENTIFICATION</scope>
</reference>
<keyword evidence="2" id="KW-1185">Reference proteome</keyword>
<dbReference type="HOGENOM" id="CLU_2852552_0_0_1"/>